<evidence type="ECO:0000313" key="3">
    <source>
        <dbReference type="EMBL" id="ANN77659.1"/>
    </source>
</evidence>
<dbReference type="SUPFAM" id="SSF103481">
    <property type="entry name" value="Multidrug resistance efflux transporter EmrE"/>
    <property type="match status" value="2"/>
</dbReference>
<feature type="transmembrane region" description="Helical" evidence="1">
    <location>
        <begin position="92"/>
        <end position="116"/>
    </location>
</feature>
<protein>
    <submittedName>
        <fullName evidence="3">Multidrug DMT transporter permease</fullName>
    </submittedName>
</protein>
<dbReference type="InterPro" id="IPR037185">
    <property type="entry name" value="EmrE-like"/>
</dbReference>
<dbReference type="PANTHER" id="PTHR22911">
    <property type="entry name" value="ACYL-MALONYL CONDENSING ENZYME-RELATED"/>
    <property type="match status" value="1"/>
</dbReference>
<feature type="transmembrane region" description="Helical" evidence="1">
    <location>
        <begin position="7"/>
        <end position="28"/>
    </location>
</feature>
<feature type="transmembrane region" description="Helical" evidence="1">
    <location>
        <begin position="268"/>
        <end position="288"/>
    </location>
</feature>
<organism evidence="3 4">
    <name type="scientific">Bordetella flabilis</name>
    <dbReference type="NCBI Taxonomy" id="463014"/>
    <lineage>
        <taxon>Bacteria</taxon>
        <taxon>Pseudomonadati</taxon>
        <taxon>Pseudomonadota</taxon>
        <taxon>Betaproteobacteria</taxon>
        <taxon>Burkholderiales</taxon>
        <taxon>Alcaligenaceae</taxon>
        <taxon>Bordetella</taxon>
    </lineage>
</organism>
<feature type="domain" description="EamA" evidence="2">
    <location>
        <begin position="155"/>
        <end position="285"/>
    </location>
</feature>
<feature type="transmembrane region" description="Helical" evidence="1">
    <location>
        <begin position="67"/>
        <end position="86"/>
    </location>
</feature>
<feature type="transmembrane region" description="Helical" evidence="1">
    <location>
        <begin position="210"/>
        <end position="231"/>
    </location>
</feature>
<evidence type="ECO:0000256" key="1">
    <source>
        <dbReference type="SAM" id="Phobius"/>
    </source>
</evidence>
<proteinExistence type="predicted"/>
<dbReference type="InterPro" id="IPR000620">
    <property type="entry name" value="EamA_dom"/>
</dbReference>
<keyword evidence="1" id="KW-0472">Membrane</keyword>
<dbReference type="STRING" id="463014.BAU07_11570"/>
<feature type="transmembrane region" description="Helical" evidence="1">
    <location>
        <begin position="152"/>
        <end position="172"/>
    </location>
</feature>
<dbReference type="OrthoDB" id="9814238at2"/>
<gene>
    <name evidence="3" type="ORF">BAU07_11570</name>
</gene>
<keyword evidence="1" id="KW-1133">Transmembrane helix</keyword>
<evidence type="ECO:0000259" key="2">
    <source>
        <dbReference type="Pfam" id="PF00892"/>
    </source>
</evidence>
<keyword evidence="1" id="KW-0812">Transmembrane</keyword>
<dbReference type="Proteomes" id="UP000091926">
    <property type="component" value="Chromosome"/>
</dbReference>
<reference evidence="3 4" key="1">
    <citation type="submission" date="2016-06" db="EMBL/GenBank/DDBJ databases">
        <title>Complete genome sequences of Bordetella bronchialis and Bordetella flabilis.</title>
        <authorList>
            <person name="LiPuma J.J."/>
            <person name="Spilker T."/>
        </authorList>
    </citation>
    <scope>NUCLEOTIDE SEQUENCE [LARGE SCALE GENOMIC DNA]</scope>
    <source>
        <strain evidence="3 4">AU10664</strain>
    </source>
</reference>
<dbReference type="AlphaFoldDB" id="A0A193GED3"/>
<dbReference type="PANTHER" id="PTHR22911:SF102">
    <property type="entry name" value="MEMBRANE PROTEIN"/>
    <property type="match status" value="1"/>
</dbReference>
<dbReference type="Pfam" id="PF00892">
    <property type="entry name" value="EamA"/>
    <property type="match status" value="2"/>
</dbReference>
<dbReference type="EMBL" id="CP016172">
    <property type="protein sequence ID" value="ANN77659.1"/>
    <property type="molecule type" value="Genomic_DNA"/>
</dbReference>
<feature type="transmembrane region" description="Helical" evidence="1">
    <location>
        <begin position="243"/>
        <end position="262"/>
    </location>
</feature>
<sequence length="307" mass="32670">MAISPERFGAAQMSAAMGLSGTLGFFVLESGQTPFNVVFFRCVFGALALLIYCHARGLLSRRYFTRRTLLLAAAAGAALVMNWVLLFSAYRLASISLSTAVYNFQPFFLMALGALFLGERPGVAKVAWAVVAFAGLLLLLDLKSAQASLHDGHLLGLLLGMGAGALYAVTAIIVKRLSGIPPHLLALVQAAIGIVMLAPMADFSALPGSLPQWGCLVVLGVVHTCLMYILLYSAIQKLATPMIAALSFIYPAVAILVDYAFFGQRLDMAQAMGISLILLAVAGVTLNWRLWPRMAPKRCAPGPAARP</sequence>
<feature type="transmembrane region" description="Helical" evidence="1">
    <location>
        <begin position="123"/>
        <end position="140"/>
    </location>
</feature>
<evidence type="ECO:0000313" key="4">
    <source>
        <dbReference type="Proteomes" id="UP000091926"/>
    </source>
</evidence>
<feature type="domain" description="EamA" evidence="2">
    <location>
        <begin position="15"/>
        <end position="140"/>
    </location>
</feature>
<dbReference type="GO" id="GO:0016020">
    <property type="term" value="C:membrane"/>
    <property type="evidence" value="ECO:0007669"/>
    <property type="project" value="InterPro"/>
</dbReference>
<dbReference type="RefSeq" id="WP_066657570.1">
    <property type="nucleotide sequence ID" value="NZ_CBCSCL010000006.1"/>
</dbReference>
<dbReference type="KEGG" id="bfz:BAU07_11570"/>
<feature type="transmembrane region" description="Helical" evidence="1">
    <location>
        <begin position="34"/>
        <end position="55"/>
    </location>
</feature>
<keyword evidence="4" id="KW-1185">Reference proteome</keyword>
<accession>A0A193GED3</accession>
<name>A0A193GED3_9BORD</name>
<feature type="transmembrane region" description="Helical" evidence="1">
    <location>
        <begin position="184"/>
        <end position="204"/>
    </location>
</feature>